<evidence type="ECO:0000313" key="1">
    <source>
        <dbReference type="EMBL" id="GBN17894.1"/>
    </source>
</evidence>
<dbReference type="EMBL" id="BGPR01006311">
    <property type="protein sequence ID" value="GBN17894.1"/>
    <property type="molecule type" value="Genomic_DNA"/>
</dbReference>
<gene>
    <name evidence="1" type="ORF">AVEN_245353_1</name>
</gene>
<reference evidence="1 2" key="1">
    <citation type="journal article" date="2019" name="Sci. Rep.">
        <title>Orb-weaving spider Araneus ventricosus genome elucidates the spidroin gene catalogue.</title>
        <authorList>
            <person name="Kono N."/>
            <person name="Nakamura H."/>
            <person name="Ohtoshi R."/>
            <person name="Moran D.A.P."/>
            <person name="Shinohara A."/>
            <person name="Yoshida Y."/>
            <person name="Fujiwara M."/>
            <person name="Mori M."/>
            <person name="Tomita M."/>
            <person name="Arakawa K."/>
        </authorList>
    </citation>
    <scope>NUCLEOTIDE SEQUENCE [LARGE SCALE GENOMIC DNA]</scope>
</reference>
<organism evidence="1 2">
    <name type="scientific">Araneus ventricosus</name>
    <name type="common">Orbweaver spider</name>
    <name type="synonym">Epeira ventricosa</name>
    <dbReference type="NCBI Taxonomy" id="182803"/>
    <lineage>
        <taxon>Eukaryota</taxon>
        <taxon>Metazoa</taxon>
        <taxon>Ecdysozoa</taxon>
        <taxon>Arthropoda</taxon>
        <taxon>Chelicerata</taxon>
        <taxon>Arachnida</taxon>
        <taxon>Araneae</taxon>
        <taxon>Araneomorphae</taxon>
        <taxon>Entelegynae</taxon>
        <taxon>Araneoidea</taxon>
        <taxon>Araneidae</taxon>
        <taxon>Araneus</taxon>
    </lineage>
</organism>
<dbReference type="Proteomes" id="UP000499080">
    <property type="component" value="Unassembled WGS sequence"/>
</dbReference>
<keyword evidence="2" id="KW-1185">Reference proteome</keyword>
<proteinExistence type="predicted"/>
<dbReference type="AlphaFoldDB" id="A0A4Y2LU02"/>
<accession>A0A4Y2LU02</accession>
<sequence>MAPTSMATLECLFCVCPDFCGNFQMLPLWRHRLLRLLSNTTTLAAPTSAATFECIYCGGTDFYGDFRMPPLWLYRLLRRLLNASTVVVPTSTVTFECRYYGGTTSTATIECHHCGGIDSKELRVGYAYRRKSCLHGFTNSMGGYYRGFLLGN</sequence>
<name>A0A4Y2LU02_ARAVE</name>
<protein>
    <submittedName>
        <fullName evidence="1">Uncharacterized protein</fullName>
    </submittedName>
</protein>
<comment type="caution">
    <text evidence="1">The sequence shown here is derived from an EMBL/GenBank/DDBJ whole genome shotgun (WGS) entry which is preliminary data.</text>
</comment>
<evidence type="ECO:0000313" key="2">
    <source>
        <dbReference type="Proteomes" id="UP000499080"/>
    </source>
</evidence>